<dbReference type="InterPro" id="IPR015422">
    <property type="entry name" value="PyrdxlP-dep_Trfase_small"/>
</dbReference>
<dbReference type="Gene3D" id="3.90.1150.10">
    <property type="entry name" value="Aspartate Aminotransferase, domain 1"/>
    <property type="match status" value="1"/>
</dbReference>
<sequence>MTFNRRQFLGSALPLTLGTSALAQNYGGAPASAPAPAAPSAPAGPLDQMVVLSGDALPQDGATEGTRLQALLDRHPKPNDGYLKGGAVTELENRFAQLLGKEDAVFMPTGTLANHVALRILCGEARHALVQQESHIYRDESDTVTTLSGINLVPLAPGRAAPTLAEIKDAIDRAELGPYPIQVGAIALESPVRRAEGETLPPALVGEIAQLARAKKIPLHLDGARLLLMSGSPGFAVRDYCEPFDTVYVSLYKYLGAPFGAILAGSKTAMTRARALRHLFGGTIYHGWQAALPALAALDGIEQRYASVRAAGERLLQALEKTPGYTVRRVPHASNIAFVDVPPQRQAGLAERLKQANIRIQPITDGKLRLMFNESILRKDTSAIAAVFAAA</sequence>
<accession>A0A4Y9SF05</accession>
<comment type="subunit">
    <text evidence="3">Homotetramer.</text>
</comment>
<dbReference type="PROSITE" id="PS51318">
    <property type="entry name" value="TAT"/>
    <property type="match status" value="1"/>
</dbReference>
<keyword evidence="7" id="KW-0032">Aminotransferase</keyword>
<feature type="signal peptide" evidence="5">
    <location>
        <begin position="1"/>
        <end position="23"/>
    </location>
</feature>
<dbReference type="SUPFAM" id="SSF53383">
    <property type="entry name" value="PLP-dependent transferases"/>
    <property type="match status" value="1"/>
</dbReference>
<feature type="domain" description="Aromatic amino acid beta-eliminating lyase/threonine aldolase" evidence="6">
    <location>
        <begin position="85"/>
        <end position="340"/>
    </location>
</feature>
<dbReference type="InterPro" id="IPR015424">
    <property type="entry name" value="PyrdxlP-dep_Trfase"/>
</dbReference>
<dbReference type="Pfam" id="PF01212">
    <property type="entry name" value="Beta_elim_lyase"/>
    <property type="match status" value="1"/>
</dbReference>
<comment type="caution">
    <text evidence="7">The sequence shown here is derived from an EMBL/GenBank/DDBJ whole genome shotgun (WGS) entry which is preliminary data.</text>
</comment>
<dbReference type="InterPro" id="IPR015421">
    <property type="entry name" value="PyrdxlP-dep_Trfase_major"/>
</dbReference>
<evidence type="ECO:0000256" key="5">
    <source>
        <dbReference type="SAM" id="SignalP"/>
    </source>
</evidence>
<evidence type="ECO:0000259" key="6">
    <source>
        <dbReference type="Pfam" id="PF01212"/>
    </source>
</evidence>
<dbReference type="InterPro" id="IPR006311">
    <property type="entry name" value="TAT_signal"/>
</dbReference>
<dbReference type="GO" id="GO:0006567">
    <property type="term" value="P:L-threonine catabolic process"/>
    <property type="evidence" value="ECO:0007669"/>
    <property type="project" value="TreeGrafter"/>
</dbReference>
<evidence type="ECO:0000256" key="4">
    <source>
        <dbReference type="ARBA" id="ARBA00022898"/>
    </source>
</evidence>
<organism evidence="7 8">
    <name type="scientific">Zemynaea arenosa</name>
    <dbReference type="NCBI Taxonomy" id="2561931"/>
    <lineage>
        <taxon>Bacteria</taxon>
        <taxon>Pseudomonadati</taxon>
        <taxon>Pseudomonadota</taxon>
        <taxon>Betaproteobacteria</taxon>
        <taxon>Burkholderiales</taxon>
        <taxon>Oxalobacteraceae</taxon>
        <taxon>Telluria group</taxon>
        <taxon>Zemynaea</taxon>
    </lineage>
</organism>
<dbReference type="EMBL" id="SPVF01000146">
    <property type="protein sequence ID" value="TFW19498.1"/>
    <property type="molecule type" value="Genomic_DNA"/>
</dbReference>
<evidence type="ECO:0000256" key="2">
    <source>
        <dbReference type="ARBA" id="ARBA00006966"/>
    </source>
</evidence>
<evidence type="ECO:0000313" key="8">
    <source>
        <dbReference type="Proteomes" id="UP000298438"/>
    </source>
</evidence>
<gene>
    <name evidence="7" type="ORF">E4L96_11720</name>
</gene>
<protein>
    <submittedName>
        <fullName evidence="7">Aminotransferase class I/II-fold pyridoxal phosphate-dependent enzyme</fullName>
    </submittedName>
</protein>
<keyword evidence="8" id="KW-1185">Reference proteome</keyword>
<comment type="cofactor">
    <cofactor evidence="1">
        <name>pyridoxal 5'-phosphate</name>
        <dbReference type="ChEBI" id="CHEBI:597326"/>
    </cofactor>
</comment>
<dbReference type="PANTHER" id="PTHR48097">
    <property type="entry name" value="L-THREONINE ALDOLASE-RELATED"/>
    <property type="match status" value="1"/>
</dbReference>
<dbReference type="OrthoDB" id="9774495at2"/>
<dbReference type="PANTHER" id="PTHR48097:SF9">
    <property type="entry name" value="L-THREONINE ALDOLASE"/>
    <property type="match status" value="1"/>
</dbReference>
<comment type="similarity">
    <text evidence="2">Belongs to the threonine aldolase family.</text>
</comment>
<dbReference type="Proteomes" id="UP000298438">
    <property type="component" value="Unassembled WGS sequence"/>
</dbReference>
<dbReference type="RefSeq" id="WP_135207405.1">
    <property type="nucleotide sequence ID" value="NZ_SPVF01000146.1"/>
</dbReference>
<dbReference type="AlphaFoldDB" id="A0A4Y9SF05"/>
<reference evidence="7 8" key="1">
    <citation type="submission" date="2019-03" db="EMBL/GenBank/DDBJ databases">
        <title>Draft Genome Sequence of Massilia arenosa sp. nov., a Novel Massilia Species Isolated from a Sandy-loam Maize Soil.</title>
        <authorList>
            <person name="Raths R."/>
            <person name="Peta V."/>
            <person name="Bucking H."/>
        </authorList>
    </citation>
    <scope>NUCLEOTIDE SEQUENCE [LARGE SCALE GENOMIC DNA]</scope>
    <source>
        <strain evidence="7 8">MC02</strain>
    </source>
</reference>
<proteinExistence type="inferred from homology"/>
<keyword evidence="5" id="KW-0732">Signal</keyword>
<keyword evidence="4" id="KW-0663">Pyridoxal phosphate</keyword>
<evidence type="ECO:0000256" key="3">
    <source>
        <dbReference type="ARBA" id="ARBA00011881"/>
    </source>
</evidence>
<dbReference type="Gene3D" id="3.40.640.10">
    <property type="entry name" value="Type I PLP-dependent aspartate aminotransferase-like (Major domain)"/>
    <property type="match status" value="1"/>
</dbReference>
<dbReference type="GO" id="GO:0008732">
    <property type="term" value="F:L-allo-threonine aldolase activity"/>
    <property type="evidence" value="ECO:0007669"/>
    <property type="project" value="TreeGrafter"/>
</dbReference>
<dbReference type="GO" id="GO:0006545">
    <property type="term" value="P:glycine biosynthetic process"/>
    <property type="evidence" value="ECO:0007669"/>
    <property type="project" value="TreeGrafter"/>
</dbReference>
<dbReference type="InterPro" id="IPR001597">
    <property type="entry name" value="ArAA_b-elim_lyase/Thr_aldolase"/>
</dbReference>
<dbReference type="GO" id="GO:0005829">
    <property type="term" value="C:cytosol"/>
    <property type="evidence" value="ECO:0007669"/>
    <property type="project" value="TreeGrafter"/>
</dbReference>
<evidence type="ECO:0000256" key="1">
    <source>
        <dbReference type="ARBA" id="ARBA00001933"/>
    </source>
</evidence>
<keyword evidence="7" id="KW-0808">Transferase</keyword>
<feature type="chain" id="PRO_5021470412" evidence="5">
    <location>
        <begin position="24"/>
        <end position="391"/>
    </location>
</feature>
<name>A0A4Y9SF05_9BURK</name>
<evidence type="ECO:0000313" key="7">
    <source>
        <dbReference type="EMBL" id="TFW19498.1"/>
    </source>
</evidence>
<dbReference type="GO" id="GO:0008483">
    <property type="term" value="F:transaminase activity"/>
    <property type="evidence" value="ECO:0007669"/>
    <property type="project" value="UniProtKB-KW"/>
</dbReference>